<proteinExistence type="predicted"/>
<evidence type="ECO:0000313" key="2">
    <source>
        <dbReference type="EMBL" id="MBF9233908.1"/>
    </source>
</evidence>
<organism evidence="2 3">
    <name type="scientific">Microvirga alba</name>
    <dbReference type="NCBI Taxonomy" id="2791025"/>
    <lineage>
        <taxon>Bacteria</taxon>
        <taxon>Pseudomonadati</taxon>
        <taxon>Pseudomonadota</taxon>
        <taxon>Alphaproteobacteria</taxon>
        <taxon>Hyphomicrobiales</taxon>
        <taxon>Methylobacteriaceae</taxon>
        <taxon>Microvirga</taxon>
    </lineage>
</organism>
<feature type="domain" description="WsaF C-terminal" evidence="1">
    <location>
        <begin position="244"/>
        <end position="364"/>
    </location>
</feature>
<reference evidence="2" key="1">
    <citation type="submission" date="2020-11" db="EMBL/GenBank/DDBJ databases">
        <authorList>
            <person name="Kim M.K."/>
        </authorList>
    </citation>
    <scope>NUCLEOTIDE SEQUENCE</scope>
    <source>
        <strain evidence="2">BT350</strain>
    </source>
</reference>
<dbReference type="InterPro" id="IPR055050">
    <property type="entry name" value="WsaF_C"/>
</dbReference>
<name>A0A931BPY7_9HYPH</name>
<dbReference type="GO" id="GO:0030247">
    <property type="term" value="F:polysaccharide binding"/>
    <property type="evidence" value="ECO:0007669"/>
    <property type="project" value="InterPro"/>
</dbReference>
<evidence type="ECO:0000313" key="3">
    <source>
        <dbReference type="Proteomes" id="UP000599312"/>
    </source>
</evidence>
<keyword evidence="3" id="KW-1185">Reference proteome</keyword>
<dbReference type="SUPFAM" id="SSF53756">
    <property type="entry name" value="UDP-Glycosyltransferase/glycogen phosphorylase"/>
    <property type="match status" value="1"/>
</dbReference>
<dbReference type="Proteomes" id="UP000599312">
    <property type="component" value="Unassembled WGS sequence"/>
</dbReference>
<dbReference type="RefSeq" id="WP_196271955.1">
    <property type="nucleotide sequence ID" value="NZ_JADQDO010000004.1"/>
</dbReference>
<evidence type="ECO:0000259" key="1">
    <source>
        <dbReference type="Pfam" id="PF22772"/>
    </source>
</evidence>
<dbReference type="AlphaFoldDB" id="A0A931BPY7"/>
<comment type="caution">
    <text evidence="2">The sequence shown here is derived from an EMBL/GenBank/DDBJ whole genome shotgun (WGS) entry which is preliminary data.</text>
</comment>
<dbReference type="Gene3D" id="3.40.50.2000">
    <property type="entry name" value="Glycogen Phosphorylase B"/>
    <property type="match status" value="1"/>
</dbReference>
<protein>
    <submittedName>
        <fullName evidence="2">Glycosyltransferase family 1 protein</fullName>
    </submittedName>
</protein>
<dbReference type="Pfam" id="PF22772">
    <property type="entry name" value="WsaF_C"/>
    <property type="match status" value="1"/>
</dbReference>
<sequence length="406" mass="45188">MISQAAPQIARRFRQVRKIWRSEGQRGISDRARTVLASWIKPKAEMWPVRPEDVIAADLTRPLHASSGRAKPGEPIVINWVMLPAAAGSGGHTTIFRIIGHLEKNGYVNRVYFYDPYRGDHQYYEGIIRHYYGFAGPVANVDDTMEDAHAVVATSWPTAYPVFNAACMGKRFYFVQDFEPHFHAVSAASILAENTYRMGFHAITAGRWLAEKLHTEFGMAADYFEFGCDTSRYCRLPDSKRKGIAYYARSGAPRRGFELGIMALEILAKRRPEIELHLYGDKIGHLPFEFIDHGLVTPDQLNTVYNRCFAGLSLSLTNVSLVPHEMLAAGCIPVVNDANHNRIVLDNPFVRYAPPTPHALAMELEALVTDPGFESLSETAATSVRSATWDAAGASVDAAFRKAVQA</sequence>
<gene>
    <name evidence="2" type="ORF">I2H38_11020</name>
</gene>
<dbReference type="Gene3D" id="3.40.50.11090">
    <property type="match status" value="1"/>
</dbReference>
<dbReference type="EMBL" id="JADQDO010000004">
    <property type="protein sequence ID" value="MBF9233908.1"/>
    <property type="molecule type" value="Genomic_DNA"/>
</dbReference>
<accession>A0A931BPY7</accession>